<dbReference type="OrthoDB" id="1937642at2759"/>
<sequence>MPPLLEVAPRSTDFHPYTQTRDFSEQRTHPADVFSVLLILGDIVGRTLGQAAGGWFGPPSVSFGELDLGCLVFQGVQEGLEEITYMLANGNNSKGGLITQSMHCIAINGKTGYVRVNSSWVSGRMVRDYDSWMHDNIKDTAKKLIDEK</sequence>
<organism evidence="1 2">
    <name type="scientific">Aspergillus wentii DTO 134E9</name>
    <dbReference type="NCBI Taxonomy" id="1073089"/>
    <lineage>
        <taxon>Eukaryota</taxon>
        <taxon>Fungi</taxon>
        <taxon>Dikarya</taxon>
        <taxon>Ascomycota</taxon>
        <taxon>Pezizomycotina</taxon>
        <taxon>Eurotiomycetes</taxon>
        <taxon>Eurotiomycetidae</taxon>
        <taxon>Eurotiales</taxon>
        <taxon>Aspergillaceae</taxon>
        <taxon>Aspergillus</taxon>
        <taxon>Aspergillus subgen. Cremei</taxon>
    </lineage>
</organism>
<dbReference type="RefSeq" id="XP_040690094.1">
    <property type="nucleotide sequence ID" value="XM_040839370.1"/>
</dbReference>
<name>A0A1L9RNK0_ASPWE</name>
<proteinExistence type="predicted"/>
<keyword evidence="2" id="KW-1185">Reference proteome</keyword>
<dbReference type="EMBL" id="KV878211">
    <property type="protein sequence ID" value="OJJ36418.1"/>
    <property type="molecule type" value="Genomic_DNA"/>
</dbReference>
<gene>
    <name evidence="1" type="ORF">ASPWEDRAFT_737294</name>
</gene>
<dbReference type="Proteomes" id="UP000184383">
    <property type="component" value="Unassembled WGS sequence"/>
</dbReference>
<dbReference type="GeneID" id="63755218"/>
<reference evidence="2" key="1">
    <citation type="journal article" date="2017" name="Genome Biol.">
        <title>Comparative genomics reveals high biological diversity and specific adaptations in the industrially and medically important fungal genus Aspergillus.</title>
        <authorList>
            <person name="de Vries R.P."/>
            <person name="Riley R."/>
            <person name="Wiebenga A."/>
            <person name="Aguilar-Osorio G."/>
            <person name="Amillis S."/>
            <person name="Uchima C.A."/>
            <person name="Anderluh G."/>
            <person name="Asadollahi M."/>
            <person name="Askin M."/>
            <person name="Barry K."/>
            <person name="Battaglia E."/>
            <person name="Bayram O."/>
            <person name="Benocci T."/>
            <person name="Braus-Stromeyer S.A."/>
            <person name="Caldana C."/>
            <person name="Canovas D."/>
            <person name="Cerqueira G.C."/>
            <person name="Chen F."/>
            <person name="Chen W."/>
            <person name="Choi C."/>
            <person name="Clum A."/>
            <person name="Dos Santos R.A."/>
            <person name="Damasio A.R."/>
            <person name="Diallinas G."/>
            <person name="Emri T."/>
            <person name="Fekete E."/>
            <person name="Flipphi M."/>
            <person name="Freyberg S."/>
            <person name="Gallo A."/>
            <person name="Gournas C."/>
            <person name="Habgood R."/>
            <person name="Hainaut M."/>
            <person name="Harispe M.L."/>
            <person name="Henrissat B."/>
            <person name="Hilden K.S."/>
            <person name="Hope R."/>
            <person name="Hossain A."/>
            <person name="Karabika E."/>
            <person name="Karaffa L."/>
            <person name="Karanyi Z."/>
            <person name="Krasevec N."/>
            <person name="Kuo A."/>
            <person name="Kusch H."/>
            <person name="LaButti K."/>
            <person name="Lagendijk E.L."/>
            <person name="Lapidus A."/>
            <person name="Levasseur A."/>
            <person name="Lindquist E."/>
            <person name="Lipzen A."/>
            <person name="Logrieco A.F."/>
            <person name="MacCabe A."/>
            <person name="Maekelae M.R."/>
            <person name="Malavazi I."/>
            <person name="Melin P."/>
            <person name="Meyer V."/>
            <person name="Mielnichuk N."/>
            <person name="Miskei M."/>
            <person name="Molnar A.P."/>
            <person name="Mule G."/>
            <person name="Ngan C.Y."/>
            <person name="Orejas M."/>
            <person name="Orosz E."/>
            <person name="Ouedraogo J.P."/>
            <person name="Overkamp K.M."/>
            <person name="Park H.-S."/>
            <person name="Perrone G."/>
            <person name="Piumi F."/>
            <person name="Punt P.J."/>
            <person name="Ram A.F."/>
            <person name="Ramon A."/>
            <person name="Rauscher S."/>
            <person name="Record E."/>
            <person name="Riano-Pachon D.M."/>
            <person name="Robert V."/>
            <person name="Roehrig J."/>
            <person name="Ruller R."/>
            <person name="Salamov A."/>
            <person name="Salih N.S."/>
            <person name="Samson R.A."/>
            <person name="Sandor E."/>
            <person name="Sanguinetti M."/>
            <person name="Schuetze T."/>
            <person name="Sepcic K."/>
            <person name="Shelest E."/>
            <person name="Sherlock G."/>
            <person name="Sophianopoulou V."/>
            <person name="Squina F.M."/>
            <person name="Sun H."/>
            <person name="Susca A."/>
            <person name="Todd R.B."/>
            <person name="Tsang A."/>
            <person name="Unkles S.E."/>
            <person name="van de Wiele N."/>
            <person name="van Rossen-Uffink D."/>
            <person name="Oliveira J.V."/>
            <person name="Vesth T.C."/>
            <person name="Visser J."/>
            <person name="Yu J.-H."/>
            <person name="Zhou M."/>
            <person name="Andersen M.R."/>
            <person name="Archer D.B."/>
            <person name="Baker S.E."/>
            <person name="Benoit I."/>
            <person name="Brakhage A.A."/>
            <person name="Braus G.H."/>
            <person name="Fischer R."/>
            <person name="Frisvad J.C."/>
            <person name="Goldman G.H."/>
            <person name="Houbraken J."/>
            <person name="Oakley B."/>
            <person name="Pocsi I."/>
            <person name="Scazzocchio C."/>
            <person name="Seiboth B."/>
            <person name="vanKuyk P.A."/>
            <person name="Wortman J."/>
            <person name="Dyer P.S."/>
            <person name="Grigoriev I.V."/>
        </authorList>
    </citation>
    <scope>NUCLEOTIDE SEQUENCE [LARGE SCALE GENOMIC DNA]</scope>
    <source>
        <strain evidence="2">DTO 134E9</strain>
    </source>
</reference>
<evidence type="ECO:0000313" key="1">
    <source>
        <dbReference type="EMBL" id="OJJ36418.1"/>
    </source>
</evidence>
<dbReference type="STRING" id="1073089.A0A1L9RNK0"/>
<evidence type="ECO:0000313" key="2">
    <source>
        <dbReference type="Proteomes" id="UP000184383"/>
    </source>
</evidence>
<accession>A0A1L9RNK0</accession>
<protein>
    <submittedName>
        <fullName evidence="1">Uncharacterized protein</fullName>
    </submittedName>
</protein>
<dbReference type="VEuPathDB" id="FungiDB:ASPWEDRAFT_737294"/>
<dbReference type="AlphaFoldDB" id="A0A1L9RNK0"/>